<reference evidence="1" key="1">
    <citation type="submission" date="2006-12" db="EMBL/GenBank/DDBJ databases">
        <title>Complete sequence of Pyrobaculum islandicum DSM 4184.</title>
        <authorList>
            <person name="Copeland A."/>
            <person name="Lucas S."/>
            <person name="Lapidus A."/>
            <person name="Barry K."/>
            <person name="Detter J.C."/>
            <person name="Glavina del Rio T."/>
            <person name="Dalin E."/>
            <person name="Tice H."/>
            <person name="Pitluck S."/>
            <person name="Meincke L."/>
            <person name="Brettin T."/>
            <person name="Bruce D."/>
            <person name="Han C."/>
            <person name="Tapia R."/>
            <person name="Gilna P."/>
            <person name="Schmutz J."/>
            <person name="Larimer F."/>
            <person name="Land M."/>
            <person name="Hauser L."/>
            <person name="Kyrpides N."/>
            <person name="Mikhailova N."/>
            <person name="Cozen A.E."/>
            <person name="Fitz-Gibbon S.T."/>
            <person name="House C.H."/>
            <person name="Saltikov C."/>
            <person name="Lowe T."/>
            <person name="Richardson P."/>
        </authorList>
    </citation>
    <scope>NUCLEOTIDE SEQUENCE [LARGE SCALE GENOMIC DNA]</scope>
    <source>
        <strain evidence="1">DSM 4184</strain>
    </source>
</reference>
<proteinExistence type="predicted"/>
<dbReference type="Proteomes" id="UP000002595">
    <property type="component" value="Chromosome"/>
</dbReference>
<dbReference type="EMBL" id="CP000504">
    <property type="protein sequence ID" value="ABL88333.1"/>
    <property type="molecule type" value="Genomic_DNA"/>
</dbReference>
<evidence type="ECO:0000313" key="2">
    <source>
        <dbReference type="Proteomes" id="UP000002595"/>
    </source>
</evidence>
<dbReference type="OrthoDB" id="24687at2157"/>
<evidence type="ECO:0000313" key="1">
    <source>
        <dbReference type="EMBL" id="ABL88333.1"/>
    </source>
</evidence>
<dbReference type="GeneID" id="4617387"/>
<sequence>MAYINPADKARFGEDATSEALKNAESAGLRAGPNELRMGDFYARYAGGHVETSYGRYSADPQQWEILKALIISHAATYRMPPTPEELGNVLFAAGVIIEGT</sequence>
<dbReference type="AlphaFoldDB" id="A1RTQ1"/>
<name>A1RTQ1_PYRIL</name>
<dbReference type="eggNOG" id="arCOG05624">
    <property type="taxonomic scope" value="Archaea"/>
</dbReference>
<dbReference type="KEGG" id="pis:Pisl_1162"/>
<dbReference type="HOGENOM" id="CLU_2217147_0_0_2"/>
<dbReference type="RefSeq" id="WP_011762908.1">
    <property type="nucleotide sequence ID" value="NC_008701.1"/>
</dbReference>
<gene>
    <name evidence="1" type="ordered locus">Pisl_1162</name>
</gene>
<keyword evidence="2" id="KW-1185">Reference proteome</keyword>
<protein>
    <submittedName>
        <fullName evidence="1">Uncharacterized protein</fullName>
    </submittedName>
</protein>
<accession>A1RTQ1</accession>
<organism evidence="1 2">
    <name type="scientific">Pyrobaculum islandicum (strain DSM 4184 / JCM 9189 / GEO3)</name>
    <dbReference type="NCBI Taxonomy" id="384616"/>
    <lineage>
        <taxon>Archaea</taxon>
        <taxon>Thermoproteota</taxon>
        <taxon>Thermoprotei</taxon>
        <taxon>Thermoproteales</taxon>
        <taxon>Thermoproteaceae</taxon>
        <taxon>Pyrobaculum</taxon>
    </lineage>
</organism>